<protein>
    <submittedName>
        <fullName evidence="1">Uncharacterized protein</fullName>
    </submittedName>
</protein>
<dbReference type="EMBL" id="BK032647">
    <property type="protein sequence ID" value="DAF53107.1"/>
    <property type="molecule type" value="Genomic_DNA"/>
</dbReference>
<accession>A0A8S5SQM1</accession>
<evidence type="ECO:0000313" key="1">
    <source>
        <dbReference type="EMBL" id="DAF53107.1"/>
    </source>
</evidence>
<name>A0A8S5SQM1_9CAUD</name>
<proteinExistence type="predicted"/>
<sequence>MKRTSMGKILNIYNDAYPLGAHDMEAKTRLLEKITERICKAHNVPGLYNTTFLFYKIKDVLQGFGFYYVACNDVACHYFENMTTGNFLYIYPIDWQDSPTLLRLQAIIIY</sequence>
<reference evidence="1" key="1">
    <citation type="journal article" date="2021" name="Proc. Natl. Acad. Sci. U.S.A.">
        <title>A Catalog of Tens of Thousands of Viruses from Human Metagenomes Reveals Hidden Associations with Chronic Diseases.</title>
        <authorList>
            <person name="Tisza M.J."/>
            <person name="Buck C.B."/>
        </authorList>
    </citation>
    <scope>NUCLEOTIDE SEQUENCE</scope>
    <source>
        <strain evidence="1">CtLdn10</strain>
    </source>
</reference>
<organism evidence="1">
    <name type="scientific">Siphoviridae sp. ctLdn10</name>
    <dbReference type="NCBI Taxonomy" id="2827847"/>
    <lineage>
        <taxon>Viruses</taxon>
        <taxon>Duplodnaviria</taxon>
        <taxon>Heunggongvirae</taxon>
        <taxon>Uroviricota</taxon>
        <taxon>Caudoviricetes</taxon>
    </lineage>
</organism>